<proteinExistence type="inferred from homology"/>
<organism evidence="10 11">
    <name type="scientific">Novosphingobium kalidii</name>
    <dbReference type="NCBI Taxonomy" id="3230299"/>
    <lineage>
        <taxon>Bacteria</taxon>
        <taxon>Pseudomonadati</taxon>
        <taxon>Pseudomonadota</taxon>
        <taxon>Alphaproteobacteria</taxon>
        <taxon>Sphingomonadales</taxon>
        <taxon>Sphingomonadaceae</taxon>
        <taxon>Novosphingobium</taxon>
    </lineage>
</organism>
<comment type="subunit">
    <text evidence="7">The basal body constitutes a major portion of the flagellar organelle and consists of four rings (L,P,S, and M) mounted on a central rod.</text>
</comment>
<keyword evidence="10" id="KW-0966">Cell projection</keyword>
<dbReference type="Proteomes" id="UP001548713">
    <property type="component" value="Unassembled WGS sequence"/>
</dbReference>
<dbReference type="EMBL" id="JBEWLY010000007">
    <property type="protein sequence ID" value="MET1754374.1"/>
    <property type="molecule type" value="Genomic_DNA"/>
</dbReference>
<dbReference type="PROSITE" id="PS51257">
    <property type="entry name" value="PROKAR_LIPOPROTEIN"/>
    <property type="match status" value="1"/>
</dbReference>
<evidence type="ECO:0000256" key="5">
    <source>
        <dbReference type="ARBA" id="ARBA00023143"/>
    </source>
</evidence>
<dbReference type="Pfam" id="PF02107">
    <property type="entry name" value="FlgH"/>
    <property type="match status" value="1"/>
</dbReference>
<evidence type="ECO:0000256" key="1">
    <source>
        <dbReference type="ARBA" id="ARBA00002591"/>
    </source>
</evidence>
<dbReference type="HAMAP" id="MF_00415">
    <property type="entry name" value="FlgH"/>
    <property type="match status" value="1"/>
</dbReference>
<comment type="function">
    <text evidence="1 7">Assembles around the rod to form the L-ring and probably protects the motor/basal body from shearing forces during rotation.</text>
</comment>
<dbReference type="PRINTS" id="PR01008">
    <property type="entry name" value="FLGLRINGFLGH"/>
</dbReference>
<keyword evidence="11" id="KW-1185">Reference proteome</keyword>
<accession>A0ABV2CZ34</accession>
<keyword evidence="4 7" id="KW-0472">Membrane</keyword>
<evidence type="ECO:0000256" key="7">
    <source>
        <dbReference type="HAMAP-Rule" id="MF_00415"/>
    </source>
</evidence>
<comment type="similarity">
    <text evidence="2 7">Belongs to the FlgH family.</text>
</comment>
<comment type="caution">
    <text evidence="10">The sequence shown here is derived from an EMBL/GenBank/DDBJ whole genome shotgun (WGS) entry which is preliminary data.</text>
</comment>
<protein>
    <recommendedName>
        <fullName evidence="7">Flagellar L-ring protein</fullName>
    </recommendedName>
    <alternativeName>
        <fullName evidence="7">Basal body L-ring protein</fullName>
    </alternativeName>
</protein>
<feature type="region of interest" description="Disordered" evidence="8">
    <location>
        <begin position="134"/>
        <end position="165"/>
    </location>
</feature>
<keyword evidence="5 7" id="KW-0975">Bacterial flagellum</keyword>
<keyword evidence="7" id="KW-0449">Lipoprotein</keyword>
<evidence type="ECO:0000256" key="8">
    <source>
        <dbReference type="SAM" id="MobiDB-lite"/>
    </source>
</evidence>
<evidence type="ECO:0000256" key="6">
    <source>
        <dbReference type="ARBA" id="ARBA00023237"/>
    </source>
</evidence>
<dbReference type="NCBIfam" id="NF001305">
    <property type="entry name" value="PRK00249.1-5"/>
    <property type="match status" value="1"/>
</dbReference>
<gene>
    <name evidence="7 10" type="primary">flgH</name>
    <name evidence="10" type="ORF">ABVV53_02680</name>
</gene>
<dbReference type="PANTHER" id="PTHR34933">
    <property type="entry name" value="FLAGELLAR L-RING PROTEIN"/>
    <property type="match status" value="1"/>
</dbReference>
<keyword evidence="10" id="KW-0969">Cilium</keyword>
<evidence type="ECO:0000256" key="4">
    <source>
        <dbReference type="ARBA" id="ARBA00023136"/>
    </source>
</evidence>
<dbReference type="InterPro" id="IPR000527">
    <property type="entry name" value="Flag_Lring"/>
</dbReference>
<sequence>MKTVVALMMVAPLVSGCGAAGRLSNVGKAPAFSPQAEVQTAILERSIARPDIVDPLSTRSPVGQPQQAPATASLFRSGAGGLFRDQRASVTGDIVTIRIDVRDRASVDNTTSRSRTSSENAGLTSLFGLERPLSKLLPGNPDTGSLVDAGSTSKTSGAGSTERSETINMTMAAVVTDVLPNGNLVIRGRQEMRVNFELRELIVSGIVRPQDIARDNSIRHSQIAEARISYGGRGQLTDVQQARWAQQIYDALFPF</sequence>
<evidence type="ECO:0000313" key="11">
    <source>
        <dbReference type="Proteomes" id="UP001548713"/>
    </source>
</evidence>
<feature type="chain" id="PRO_5046160904" description="Flagellar L-ring protein" evidence="9">
    <location>
        <begin position="20"/>
        <end position="255"/>
    </location>
</feature>
<evidence type="ECO:0000256" key="2">
    <source>
        <dbReference type="ARBA" id="ARBA00006929"/>
    </source>
</evidence>
<evidence type="ECO:0000256" key="9">
    <source>
        <dbReference type="SAM" id="SignalP"/>
    </source>
</evidence>
<reference evidence="10 11" key="1">
    <citation type="submission" date="2024-07" db="EMBL/GenBank/DDBJ databases">
        <title>Novosphingobium kalidii RD2P27.</title>
        <authorList>
            <person name="Sun J.-Q."/>
        </authorList>
    </citation>
    <scope>NUCLEOTIDE SEQUENCE [LARGE SCALE GENOMIC DNA]</scope>
    <source>
        <strain evidence="10 11">RD2P27</strain>
    </source>
</reference>
<evidence type="ECO:0000313" key="10">
    <source>
        <dbReference type="EMBL" id="MET1754374.1"/>
    </source>
</evidence>
<comment type="subcellular location">
    <subcellularLocation>
        <location evidence="7">Cell outer membrane</location>
        <topology evidence="7">Lipid-anchor</topology>
    </subcellularLocation>
    <subcellularLocation>
        <location evidence="7">Bacterial flagellum basal body</location>
    </subcellularLocation>
</comment>
<feature type="signal peptide" evidence="9">
    <location>
        <begin position="1"/>
        <end position="19"/>
    </location>
</feature>
<dbReference type="PANTHER" id="PTHR34933:SF1">
    <property type="entry name" value="FLAGELLAR L-RING PROTEIN"/>
    <property type="match status" value="1"/>
</dbReference>
<evidence type="ECO:0000256" key="3">
    <source>
        <dbReference type="ARBA" id="ARBA00022729"/>
    </source>
</evidence>
<keyword evidence="6 7" id="KW-0998">Cell outer membrane</keyword>
<name>A0ABV2CZ34_9SPHN</name>
<dbReference type="RefSeq" id="WP_353982880.1">
    <property type="nucleotide sequence ID" value="NZ_JBEWLY010000007.1"/>
</dbReference>
<feature type="compositionally biased region" description="Low complexity" evidence="8">
    <location>
        <begin position="149"/>
        <end position="161"/>
    </location>
</feature>
<keyword evidence="3 7" id="KW-0732">Signal</keyword>
<keyword evidence="10" id="KW-0282">Flagellum</keyword>